<feature type="domain" description="Cch helix turn helix" evidence="2">
    <location>
        <begin position="507"/>
        <end position="617"/>
    </location>
</feature>
<dbReference type="EMBL" id="CP157940">
    <property type="protein sequence ID" value="XBS54624.1"/>
    <property type="molecule type" value="Genomic_DNA"/>
</dbReference>
<organism evidence="3">
    <name type="scientific">Lacrimispora sp. BS-2</name>
    <dbReference type="NCBI Taxonomy" id="3151850"/>
    <lineage>
        <taxon>Bacteria</taxon>
        <taxon>Bacillati</taxon>
        <taxon>Bacillota</taxon>
        <taxon>Clostridia</taxon>
        <taxon>Lachnospirales</taxon>
        <taxon>Lachnospiraceae</taxon>
        <taxon>Lacrimispora</taxon>
    </lineage>
</organism>
<reference evidence="3" key="1">
    <citation type="submission" date="2024-06" db="EMBL/GenBank/DDBJ databases">
        <title>Lacrimispora cavernae sp. nov., a novel anaerobe isolated from bat guano pile inside a cave.</title>
        <authorList>
            <person name="Miller S.L."/>
            <person name="Lu N."/>
            <person name="King J."/>
            <person name="Sankaranarayanan K."/>
            <person name="Lawson P.A."/>
        </authorList>
    </citation>
    <scope>NUCLEOTIDE SEQUENCE</scope>
    <source>
        <strain evidence="3">BS-2</strain>
    </source>
</reference>
<evidence type="ECO:0000259" key="1">
    <source>
        <dbReference type="Pfam" id="PF06048"/>
    </source>
</evidence>
<dbReference type="Pfam" id="PF06048">
    <property type="entry name" value="DUF927"/>
    <property type="match status" value="1"/>
</dbReference>
<gene>
    <name evidence="3" type="ORF">ABFV83_02185</name>
</gene>
<dbReference type="Pfam" id="PF18662">
    <property type="entry name" value="HTH_56"/>
    <property type="match status" value="1"/>
</dbReference>
<proteinExistence type="predicted"/>
<dbReference type="InterPro" id="IPR040538">
    <property type="entry name" value="Cch_HTH"/>
</dbReference>
<feature type="domain" description="DUF927" evidence="1">
    <location>
        <begin position="99"/>
        <end position="375"/>
    </location>
</feature>
<sequence>MEKSKDELITGMYELSQTDPFPDEVFYQIFEIEDNVERTQYIEALRNAARKLKRATEFNNVYKSFVLDYAQRQKQDGQKTKFTDQPLELICGEWTANDLGVRAIRYDKNAMPVPAHACSHPILPIEILKNVDTAEERITLAYFKSASWQSITVDRSVCANTNKIVDALSQFGIEVTSDNAKNLVRYISDCVGLNPLTLNPKKSIRRLGWSGEEFMPYAEDIVYDGDRDFDPIFQNIKEHGSFEIWKNHCSELRSNKIIRMAFAASAGSAMIELLNILPFVFHVWSGESGTGKTVAIMAAMSIWGNPKMGGLVKTMNTTKVGIMRNAAFLYSLPYTGDELQTMKDKWTTNFDQLIYQITEGVDKGRGRAAGGVEETKTWKNSFIFTGEEPITKANSRSGSKNRVIEIEVEEKLLKDGNHTVSVLTENYGFAGKKLVEYLQGTETKKLQEEYKKYFDEMCQLDTTEKQAMAMSCILVADRILTELIFADETPLTIKDVEMYLRSAKEVDISERSYQTVLNWIARNPMRFRNPDGADASNKGEVWGRIDADDDRPEKPPVAVINKDVLCDFLEDGGFDYAAVSKKWAEKDRLITNSQGKYVHQTKVYGIKASYIKLKFENNDDGADKDGFIKVDYEQETLPFN</sequence>
<dbReference type="RefSeq" id="WP_349947316.1">
    <property type="nucleotide sequence ID" value="NZ_CP157940.1"/>
</dbReference>
<name>A0AAU7PQE6_9FIRM</name>
<evidence type="ECO:0000259" key="2">
    <source>
        <dbReference type="Pfam" id="PF18662"/>
    </source>
</evidence>
<protein>
    <submittedName>
        <fullName evidence="3">DUF927 domain-containing protein</fullName>
    </submittedName>
</protein>
<evidence type="ECO:0000313" key="3">
    <source>
        <dbReference type="EMBL" id="XBS54624.1"/>
    </source>
</evidence>
<dbReference type="AlphaFoldDB" id="A0AAU7PQE6"/>
<dbReference type="InterPro" id="IPR009270">
    <property type="entry name" value="DUF927"/>
</dbReference>
<accession>A0AAU7PQE6</accession>